<reference evidence="1" key="1">
    <citation type="submission" date="2020-06" db="EMBL/GenBank/DDBJ databases">
        <title>Unique genomic features of the anaerobic methanotrophic archaea.</title>
        <authorList>
            <person name="Chadwick G.L."/>
            <person name="Skennerton C.T."/>
            <person name="Laso-Perez R."/>
            <person name="Leu A.O."/>
            <person name="Speth D.R."/>
            <person name="Yu H."/>
            <person name="Morgan-Lang C."/>
            <person name="Hatzenpichler R."/>
            <person name="Goudeau D."/>
            <person name="Malmstrom R."/>
            <person name="Brazelton W.J."/>
            <person name="Woyke T."/>
            <person name="Hallam S.J."/>
            <person name="Tyson G.W."/>
            <person name="Wegener G."/>
            <person name="Boetius A."/>
            <person name="Orphan V."/>
        </authorList>
    </citation>
    <scope>NUCLEOTIDE SEQUENCE</scope>
</reference>
<dbReference type="Pfam" id="PF04242">
    <property type="entry name" value="DUF424"/>
    <property type="match status" value="1"/>
</dbReference>
<protein>
    <recommendedName>
        <fullName evidence="2">DUF424 domain-containing protein</fullName>
    </recommendedName>
</protein>
<proteinExistence type="predicted"/>
<dbReference type="InterPro" id="IPR007355">
    <property type="entry name" value="DUF424"/>
</dbReference>
<accession>A0A7G9Z2E5</accession>
<gene>
    <name evidence="1" type="ORF">IPKNHHKO_00003</name>
</gene>
<evidence type="ECO:0000313" key="1">
    <source>
        <dbReference type="EMBL" id="QNO54429.1"/>
    </source>
</evidence>
<dbReference type="AlphaFoldDB" id="A0A7G9Z2E5"/>
<evidence type="ECO:0008006" key="2">
    <source>
        <dbReference type="Google" id="ProtNLM"/>
    </source>
</evidence>
<dbReference type="Gene3D" id="3.30.1860.10">
    <property type="entry name" value="uncharacterized conserved protein from methanopyrus kandleri domain like"/>
    <property type="match status" value="1"/>
</dbReference>
<sequence length="105" mass="11615">MMYLKIHDGKGGKVVAVCDRELIGKVLEEGDVFIDLDKYRGFYIGDISDDGAVREALKSFDSANLVGERAVNVALHMNLAEKGDIMYINTTPYIQLYRIEGGEGV</sequence>
<name>A0A7G9Z2E5_9EURY</name>
<organism evidence="1">
    <name type="scientific">Candidatus Methanophaga sp. ANME-1 ERB7</name>
    <dbReference type="NCBI Taxonomy" id="2759913"/>
    <lineage>
        <taxon>Archaea</taxon>
        <taxon>Methanobacteriati</taxon>
        <taxon>Methanobacteriota</taxon>
        <taxon>Stenosarchaea group</taxon>
        <taxon>Methanomicrobia</taxon>
        <taxon>Candidatus Methanophagales</taxon>
        <taxon>Candidatus Methanophagaceae</taxon>
        <taxon>Candidatus Methanophaga</taxon>
    </lineage>
</organism>
<dbReference type="EMBL" id="MT631579">
    <property type="protein sequence ID" value="QNO54429.1"/>
    <property type="molecule type" value="Genomic_DNA"/>
</dbReference>